<feature type="compositionally biased region" description="Low complexity" evidence="5">
    <location>
        <begin position="206"/>
        <end position="235"/>
    </location>
</feature>
<feature type="compositionally biased region" description="Basic residues" evidence="5">
    <location>
        <begin position="47"/>
        <end position="59"/>
    </location>
</feature>
<dbReference type="SMART" id="SM00586">
    <property type="entry name" value="ZnF_DBF"/>
    <property type="match status" value="1"/>
</dbReference>
<name>A0ABQ8XMY9_9EUKA</name>
<evidence type="ECO:0000259" key="6">
    <source>
        <dbReference type="PROSITE" id="PS51265"/>
    </source>
</evidence>
<dbReference type="InterPro" id="IPR038545">
    <property type="entry name" value="Znf_DBF_sf"/>
</dbReference>
<evidence type="ECO:0000256" key="4">
    <source>
        <dbReference type="PROSITE-ProRule" id="PRU00600"/>
    </source>
</evidence>
<keyword evidence="8" id="KW-1185">Reference proteome</keyword>
<keyword evidence="7" id="KW-0808">Transferase</keyword>
<feature type="domain" description="DBF4-type" evidence="6">
    <location>
        <begin position="149"/>
        <end position="198"/>
    </location>
</feature>
<dbReference type="InterPro" id="IPR006572">
    <property type="entry name" value="Znf_DBF"/>
</dbReference>
<evidence type="ECO:0000256" key="5">
    <source>
        <dbReference type="SAM" id="MobiDB-lite"/>
    </source>
</evidence>
<dbReference type="GO" id="GO:0016301">
    <property type="term" value="F:kinase activity"/>
    <property type="evidence" value="ECO:0007669"/>
    <property type="project" value="UniProtKB-KW"/>
</dbReference>
<organism evidence="7 8">
    <name type="scientific">Anaeramoeba flamelloides</name>
    <dbReference type="NCBI Taxonomy" id="1746091"/>
    <lineage>
        <taxon>Eukaryota</taxon>
        <taxon>Metamonada</taxon>
        <taxon>Anaeramoebidae</taxon>
        <taxon>Anaeramoeba</taxon>
    </lineage>
</organism>
<protein>
    <submittedName>
        <fullName evidence="7">Activator of s-phase kinase-related</fullName>
    </submittedName>
</protein>
<feature type="compositionally biased region" description="Basic and acidic residues" evidence="5">
    <location>
        <begin position="60"/>
        <end position="71"/>
    </location>
</feature>
<evidence type="ECO:0000313" key="8">
    <source>
        <dbReference type="Proteomes" id="UP001150062"/>
    </source>
</evidence>
<dbReference type="EMBL" id="JAOAOG010000273">
    <property type="protein sequence ID" value="KAJ6233911.1"/>
    <property type="molecule type" value="Genomic_DNA"/>
</dbReference>
<keyword evidence="2 4" id="KW-0863">Zinc-finger</keyword>
<comment type="caution">
    <text evidence="7">The sequence shown here is derived from an EMBL/GenBank/DDBJ whole genome shotgun (WGS) entry which is preliminary data.</text>
</comment>
<keyword evidence="7" id="KW-0418">Kinase</keyword>
<reference evidence="7" key="1">
    <citation type="submission" date="2022-08" db="EMBL/GenBank/DDBJ databases">
        <title>Novel sulfate-reducing endosymbionts in the free-living metamonad Anaeramoeba.</title>
        <authorList>
            <person name="Jerlstrom-Hultqvist J."/>
            <person name="Cepicka I."/>
            <person name="Gallot-Lavallee L."/>
            <person name="Salas-Leiva D."/>
            <person name="Curtis B.A."/>
            <person name="Zahonova K."/>
            <person name="Pipaliya S."/>
            <person name="Dacks J."/>
            <person name="Roger A.J."/>
        </authorList>
    </citation>
    <scope>NUCLEOTIDE SEQUENCE</scope>
    <source>
        <strain evidence="7">Schooner1</strain>
    </source>
</reference>
<feature type="region of interest" description="Disordered" evidence="5">
    <location>
        <begin position="204"/>
        <end position="235"/>
    </location>
</feature>
<dbReference type="Pfam" id="PF07535">
    <property type="entry name" value="zf-DBF"/>
    <property type="match status" value="1"/>
</dbReference>
<accession>A0ABQ8XMY9</accession>
<evidence type="ECO:0000256" key="1">
    <source>
        <dbReference type="ARBA" id="ARBA00022723"/>
    </source>
</evidence>
<dbReference type="Proteomes" id="UP001150062">
    <property type="component" value="Unassembled WGS sequence"/>
</dbReference>
<keyword evidence="1" id="KW-0479">Metal-binding</keyword>
<keyword evidence="3" id="KW-0862">Zinc</keyword>
<evidence type="ECO:0000256" key="3">
    <source>
        <dbReference type="ARBA" id="ARBA00022833"/>
    </source>
</evidence>
<feature type="region of interest" description="Disordered" evidence="5">
    <location>
        <begin position="44"/>
        <end position="71"/>
    </location>
</feature>
<dbReference type="Gene3D" id="6.10.250.3410">
    <property type="entry name" value="DBF zinc finger"/>
    <property type="match status" value="1"/>
</dbReference>
<evidence type="ECO:0000313" key="7">
    <source>
        <dbReference type="EMBL" id="KAJ6233911.1"/>
    </source>
</evidence>
<sequence>MVVLLVVLAFVSALLIVPPLLLPLPLPLPRPLLMLLKASVADEKKTSLQRHNSHKRRGGRERGRERKLDEKTKKYRKKLLKMQHYIKYPFVMIEETLLLYKASSKKFKKVQQPKTRHFLKKRSKPLNPKYSLKMLADKQKLKKPKRRKKTKGSGFCKICEVYYTDMDKHILKKRHRKFAQNEDNFSEIDMFLKKVKKEASHMFTESSTYSSTSSDSDSSSSSSSSSGYSSSFESD</sequence>
<dbReference type="PROSITE" id="PS51265">
    <property type="entry name" value="ZF_DBF4"/>
    <property type="match status" value="1"/>
</dbReference>
<gene>
    <name evidence="7" type="ORF">M0813_29588</name>
</gene>
<proteinExistence type="predicted"/>
<evidence type="ECO:0000256" key="2">
    <source>
        <dbReference type="ARBA" id="ARBA00022771"/>
    </source>
</evidence>